<name>F4BIE0_9GAMM</name>
<reference evidence="2" key="1">
    <citation type="journal article" date="2011" name="Appl. Environ. Microbiol.">
        <title>Common ancestry and novel genetic traits of Francisella novicida-like isolates from North America and Australia as revealed by comparative genomic analyses.</title>
        <authorList>
            <person name="Siddaramappa S."/>
            <person name="Challacombe J.F."/>
            <person name="Petersen J.M."/>
            <person name="Pillai S."/>
            <person name="Hogg G."/>
            <person name="Kuske C.R."/>
        </authorList>
    </citation>
    <scope>NUCLEOTIDE SEQUENCE [LARGE SCALE GENOMIC DNA]</scope>
    <source>
        <strain evidence="2">3523</strain>
    </source>
</reference>
<accession>F4BIE0</accession>
<evidence type="ECO:0000313" key="2">
    <source>
        <dbReference type="Proteomes" id="UP000008303"/>
    </source>
</evidence>
<dbReference type="Proteomes" id="UP000008303">
    <property type="component" value="Chromosome"/>
</dbReference>
<dbReference type="KEGG" id="fcn:FN3523_0077"/>
<dbReference type="HOGENOM" id="CLU_213790_0_0_6"/>
<evidence type="ECO:0000313" key="1">
    <source>
        <dbReference type="EMBL" id="AEB27934.1"/>
    </source>
</evidence>
<proteinExistence type="predicted"/>
<dbReference type="EMBL" id="CP002558">
    <property type="protein sequence ID" value="AEB27934.1"/>
    <property type="molecule type" value="Genomic_DNA"/>
</dbReference>
<dbReference type="PATRIC" id="fig|676032.3.peg.78"/>
<protein>
    <submittedName>
        <fullName evidence="1">Uncharacterized protein</fullName>
    </submittedName>
</protein>
<gene>
    <name evidence="1" type="ordered locus">FN3523_0077</name>
</gene>
<organism evidence="1 2">
    <name type="scientific">Francisella hispaniensis</name>
    <dbReference type="NCBI Taxonomy" id="622488"/>
    <lineage>
        <taxon>Bacteria</taxon>
        <taxon>Pseudomonadati</taxon>
        <taxon>Pseudomonadota</taxon>
        <taxon>Gammaproteobacteria</taxon>
        <taxon>Thiotrichales</taxon>
        <taxon>Francisellaceae</taxon>
        <taxon>Francisella</taxon>
    </lineage>
</organism>
<sequence>MNLARIFTKKISLSKTLSERPQGLKCLIKNHAEENKIKK</sequence>
<dbReference type="AlphaFoldDB" id="F4BIE0"/>